<dbReference type="InterPro" id="IPR002048">
    <property type="entry name" value="EF_hand_dom"/>
</dbReference>
<dbReference type="RefSeq" id="WP_206560648.1">
    <property type="nucleotide sequence ID" value="NZ_JAFKCZ010000007.1"/>
</dbReference>
<dbReference type="PROSITE" id="PS50222">
    <property type="entry name" value="EF_HAND_2"/>
    <property type="match status" value="1"/>
</dbReference>
<dbReference type="InterPro" id="IPR011992">
    <property type="entry name" value="EF-hand-dom_pair"/>
</dbReference>
<dbReference type="PANTHER" id="PTHR10827:SF98">
    <property type="entry name" value="45 KDA CALCIUM-BINDING PROTEIN"/>
    <property type="match status" value="1"/>
</dbReference>
<evidence type="ECO:0000256" key="1">
    <source>
        <dbReference type="ARBA" id="ARBA00022723"/>
    </source>
</evidence>
<feature type="region of interest" description="Disordered" evidence="3">
    <location>
        <begin position="275"/>
        <end position="315"/>
    </location>
</feature>
<gene>
    <name evidence="6" type="ORF">JYP50_11430</name>
</gene>
<feature type="chain" id="PRO_5037602811" description="EF-hand domain-containing protein" evidence="4">
    <location>
        <begin position="29"/>
        <end position="315"/>
    </location>
</feature>
<evidence type="ECO:0000256" key="4">
    <source>
        <dbReference type="SAM" id="SignalP"/>
    </source>
</evidence>
<dbReference type="Proteomes" id="UP000664303">
    <property type="component" value="Unassembled WGS sequence"/>
</dbReference>
<proteinExistence type="predicted"/>
<feature type="signal peptide" evidence="4">
    <location>
        <begin position="1"/>
        <end position="28"/>
    </location>
</feature>
<keyword evidence="4" id="KW-0732">Signal</keyword>
<dbReference type="PROSITE" id="PS00018">
    <property type="entry name" value="EF_HAND_1"/>
    <property type="match status" value="3"/>
</dbReference>
<dbReference type="AlphaFoldDB" id="A0A939DFG9"/>
<keyword evidence="2" id="KW-0677">Repeat</keyword>
<organism evidence="6 7">
    <name type="scientific">Parahaliea mediterranea</name>
    <dbReference type="NCBI Taxonomy" id="651086"/>
    <lineage>
        <taxon>Bacteria</taxon>
        <taxon>Pseudomonadati</taxon>
        <taxon>Pseudomonadota</taxon>
        <taxon>Gammaproteobacteria</taxon>
        <taxon>Cellvibrionales</taxon>
        <taxon>Halieaceae</taxon>
        <taxon>Parahaliea</taxon>
    </lineage>
</organism>
<dbReference type="InterPro" id="IPR018247">
    <property type="entry name" value="EF_Hand_1_Ca_BS"/>
</dbReference>
<comment type="caution">
    <text evidence="6">The sequence shown here is derived from an EMBL/GenBank/DDBJ whole genome shotgun (WGS) entry which is preliminary data.</text>
</comment>
<evidence type="ECO:0000256" key="3">
    <source>
        <dbReference type="SAM" id="MobiDB-lite"/>
    </source>
</evidence>
<keyword evidence="1" id="KW-0479">Metal-binding</keyword>
<sequence>MKASSKLKHIARAGLTVVVAAVAAQAGAASHAKARFIEQYDLDGDGRLGSVEFEQARRERFDNTDMDRNGTVDPDEYLLEWENHLDNQLQLDRKAQLSQTEVRFKALDKDESGAVSAAEFKSSGERAFSHLDLDTNGVVDVADGEAAAEAKDNQRKDAEALSREEAAAKVRRVLRMPSTHDHRGMLALYDEDGDDRVTREEYERQRAVQFARTDRNGDGGIDADEYLREFEDRLDAGIVADRAAQVKQTHVRFGALDKDENGAMTFAEYQRSGHRSFKRWDTDSDGFVTWEEAAPPPREPRPEPATAVASNTSTR</sequence>
<evidence type="ECO:0000259" key="5">
    <source>
        <dbReference type="PROSITE" id="PS50222"/>
    </source>
</evidence>
<evidence type="ECO:0000256" key="2">
    <source>
        <dbReference type="ARBA" id="ARBA00022737"/>
    </source>
</evidence>
<protein>
    <recommendedName>
        <fullName evidence="5">EF-hand domain-containing protein</fullName>
    </recommendedName>
</protein>
<evidence type="ECO:0000313" key="6">
    <source>
        <dbReference type="EMBL" id="MBN7797209.1"/>
    </source>
</evidence>
<keyword evidence="7" id="KW-1185">Reference proteome</keyword>
<dbReference type="EMBL" id="JAFKCZ010000007">
    <property type="protein sequence ID" value="MBN7797209.1"/>
    <property type="molecule type" value="Genomic_DNA"/>
</dbReference>
<reference evidence="6" key="1">
    <citation type="submission" date="2021-02" db="EMBL/GenBank/DDBJ databases">
        <title>PHA producing bacteria isolated from coastal sediment in Guangdong, Shenzhen.</title>
        <authorList>
            <person name="Zheng W."/>
            <person name="Yu S."/>
            <person name="Huang Y."/>
        </authorList>
    </citation>
    <scope>NUCLEOTIDE SEQUENCE</scope>
    <source>
        <strain evidence="6">TN14-10</strain>
    </source>
</reference>
<dbReference type="GO" id="GO:0005509">
    <property type="term" value="F:calcium ion binding"/>
    <property type="evidence" value="ECO:0007669"/>
    <property type="project" value="InterPro"/>
</dbReference>
<dbReference type="SUPFAM" id="SSF47473">
    <property type="entry name" value="EF-hand"/>
    <property type="match status" value="2"/>
</dbReference>
<dbReference type="Pfam" id="PF13202">
    <property type="entry name" value="EF-hand_5"/>
    <property type="match status" value="2"/>
</dbReference>
<dbReference type="Gene3D" id="1.10.238.10">
    <property type="entry name" value="EF-hand"/>
    <property type="match status" value="4"/>
</dbReference>
<evidence type="ECO:0000313" key="7">
    <source>
        <dbReference type="Proteomes" id="UP000664303"/>
    </source>
</evidence>
<accession>A0A939DFG9</accession>
<feature type="domain" description="EF-hand" evidence="5">
    <location>
        <begin position="95"/>
        <end position="130"/>
    </location>
</feature>
<dbReference type="PANTHER" id="PTHR10827">
    <property type="entry name" value="RETICULOCALBIN"/>
    <property type="match status" value="1"/>
</dbReference>
<name>A0A939DFG9_9GAMM</name>